<dbReference type="InterPro" id="IPR000719">
    <property type="entry name" value="Prot_kinase_dom"/>
</dbReference>
<evidence type="ECO:0000313" key="8">
    <source>
        <dbReference type="EMBL" id="MFC4498950.1"/>
    </source>
</evidence>
<protein>
    <submittedName>
        <fullName evidence="8">PQQ-binding-like beta-propeller repeat protein</fullName>
    </submittedName>
</protein>
<comment type="caution">
    <text evidence="8">The sequence shown here is derived from an EMBL/GenBank/DDBJ whole genome shotgun (WGS) entry which is preliminary data.</text>
</comment>
<dbReference type="InterPro" id="IPR015943">
    <property type="entry name" value="WD40/YVTN_repeat-like_dom_sf"/>
</dbReference>
<dbReference type="Pfam" id="PF00069">
    <property type="entry name" value="Pkinase"/>
    <property type="match status" value="1"/>
</dbReference>
<keyword evidence="9" id="KW-1185">Reference proteome</keyword>
<dbReference type="Gene3D" id="3.30.200.20">
    <property type="entry name" value="Phosphorylase Kinase, domain 1"/>
    <property type="match status" value="1"/>
</dbReference>
<feature type="region of interest" description="Disordered" evidence="6">
    <location>
        <begin position="268"/>
        <end position="304"/>
    </location>
</feature>
<feature type="compositionally biased region" description="Polar residues" evidence="6">
    <location>
        <begin position="335"/>
        <end position="345"/>
    </location>
</feature>
<evidence type="ECO:0000256" key="4">
    <source>
        <dbReference type="ARBA" id="ARBA00022840"/>
    </source>
</evidence>
<keyword evidence="2 5" id="KW-0547">Nucleotide-binding</keyword>
<dbReference type="PANTHER" id="PTHR43289">
    <property type="entry name" value="MITOGEN-ACTIVATED PROTEIN KINASE KINASE KINASE 20-RELATED"/>
    <property type="match status" value="1"/>
</dbReference>
<feature type="binding site" evidence="5">
    <location>
        <position position="42"/>
    </location>
    <ligand>
        <name>ATP</name>
        <dbReference type="ChEBI" id="CHEBI:30616"/>
    </ligand>
</feature>
<evidence type="ECO:0000256" key="6">
    <source>
        <dbReference type="SAM" id="MobiDB-lite"/>
    </source>
</evidence>
<dbReference type="Gene3D" id="1.10.510.10">
    <property type="entry name" value="Transferase(Phosphotransferase) domain 1"/>
    <property type="match status" value="1"/>
</dbReference>
<feature type="region of interest" description="Disordered" evidence="6">
    <location>
        <begin position="334"/>
        <end position="356"/>
    </location>
</feature>
<dbReference type="InterPro" id="IPR002372">
    <property type="entry name" value="PQQ_rpt_dom"/>
</dbReference>
<dbReference type="PROSITE" id="PS00108">
    <property type="entry name" value="PROTEIN_KINASE_ST"/>
    <property type="match status" value="1"/>
</dbReference>
<name>A0ABV9AJX2_9ACTN</name>
<dbReference type="Pfam" id="PF13360">
    <property type="entry name" value="PQQ_2"/>
    <property type="match status" value="1"/>
</dbReference>
<sequence>MPLHKDDPKTLGGYRIVDRLGAGGMGVVYRARSRSGREVALKVVHAQYAEDGVFRARFRQEIEAVRKVSGAFTAPVVDTDAEAPRPWMATQYVPGLSLAARIRADGPLRGVELRHLALGLVEALQDIHRAGVVHRDLKPGNVLMAEDGPRVIDFGISRATDNQTLTEPGHMIGTPPFMSPEQLTDARSAGPASDVFSLGALLAFAVTGRGPFDADSPYVTAYRVMNEEPVLDAVPEPLRSVVGRCLAKEAADRPGLDALAEEFAEVLPEPSPGDDDTVSLRLPHPRAGDPAFAGTAPSTGRRPRWRRLPVLAGAAGVMAVALTGYLVLGPPDTDGTAQASPTGSAASRWGSLPAGWKPWQTTVAEDAERGERKAPDAEFDRSPFCTTDRGAVYCGGSALLPERIDGATGRTLWRTDLAPADTPVDRYVSSVLGVHEGVVLVQMLISEESGQTQEQYVVALDSDSGTRIWSRTVSNDSYGSVYAAGLVLLQEGDGRSVTARSARDGAERWKIPLPAGYLCSLLSVGDRPYVECVTEKEDSDATQFLVIDPDDGSVRRLDSPAASAGFTGTADGMLVFVESDVDVISNSGDLAYTRIVRVDPESGRREVTKLGGTYRGLVVLEHGTLWFSTSSGQVTAVSPRTGNRVWESRTTLESPGDVTVDDSGRTVYLATGSGRVAALDAAKGTLLWESSARAEILGSGNLPDVLLDEGALVVATPDGTVFTLDPAHPDRTPVSG</sequence>
<evidence type="ECO:0000256" key="3">
    <source>
        <dbReference type="ARBA" id="ARBA00022777"/>
    </source>
</evidence>
<evidence type="ECO:0000256" key="5">
    <source>
        <dbReference type="PROSITE-ProRule" id="PRU10141"/>
    </source>
</evidence>
<organism evidence="8 9">
    <name type="scientific">Streptomyces vulcanius</name>
    <dbReference type="NCBI Taxonomy" id="1441876"/>
    <lineage>
        <taxon>Bacteria</taxon>
        <taxon>Bacillati</taxon>
        <taxon>Actinomycetota</taxon>
        <taxon>Actinomycetes</taxon>
        <taxon>Kitasatosporales</taxon>
        <taxon>Streptomycetaceae</taxon>
        <taxon>Streptomyces</taxon>
    </lineage>
</organism>
<dbReference type="InterPro" id="IPR018391">
    <property type="entry name" value="PQQ_b-propeller_rpt"/>
</dbReference>
<evidence type="ECO:0000313" key="9">
    <source>
        <dbReference type="Proteomes" id="UP001595839"/>
    </source>
</evidence>
<dbReference type="InterPro" id="IPR011047">
    <property type="entry name" value="Quinoprotein_ADH-like_sf"/>
</dbReference>
<dbReference type="InterPro" id="IPR008271">
    <property type="entry name" value="Ser/Thr_kinase_AS"/>
</dbReference>
<dbReference type="PANTHER" id="PTHR43289:SF34">
    <property type="entry name" value="SERINE_THREONINE-PROTEIN KINASE YBDM-RELATED"/>
    <property type="match status" value="1"/>
</dbReference>
<gene>
    <name evidence="8" type="ORF">ACFPIH_05350</name>
</gene>
<dbReference type="Proteomes" id="UP001595839">
    <property type="component" value="Unassembled WGS sequence"/>
</dbReference>
<evidence type="ECO:0000256" key="1">
    <source>
        <dbReference type="ARBA" id="ARBA00022679"/>
    </source>
</evidence>
<dbReference type="InterPro" id="IPR017441">
    <property type="entry name" value="Protein_kinase_ATP_BS"/>
</dbReference>
<dbReference type="PROSITE" id="PS50011">
    <property type="entry name" value="PROTEIN_KINASE_DOM"/>
    <property type="match status" value="1"/>
</dbReference>
<dbReference type="SUPFAM" id="SSF56112">
    <property type="entry name" value="Protein kinase-like (PK-like)"/>
    <property type="match status" value="1"/>
</dbReference>
<dbReference type="SMART" id="SM00220">
    <property type="entry name" value="S_TKc"/>
    <property type="match status" value="1"/>
</dbReference>
<evidence type="ECO:0000259" key="7">
    <source>
        <dbReference type="PROSITE" id="PS50011"/>
    </source>
</evidence>
<dbReference type="InterPro" id="IPR011009">
    <property type="entry name" value="Kinase-like_dom_sf"/>
</dbReference>
<keyword evidence="4 5" id="KW-0067">ATP-binding</keyword>
<dbReference type="SUPFAM" id="SSF50998">
    <property type="entry name" value="Quinoprotein alcohol dehydrogenase-like"/>
    <property type="match status" value="1"/>
</dbReference>
<dbReference type="Gene3D" id="2.130.10.10">
    <property type="entry name" value="YVTN repeat-like/Quinoprotein amine dehydrogenase"/>
    <property type="match status" value="2"/>
</dbReference>
<dbReference type="CDD" id="cd14014">
    <property type="entry name" value="STKc_PknB_like"/>
    <property type="match status" value="1"/>
</dbReference>
<dbReference type="PROSITE" id="PS00107">
    <property type="entry name" value="PROTEIN_KINASE_ATP"/>
    <property type="match status" value="1"/>
</dbReference>
<dbReference type="RefSeq" id="WP_381175523.1">
    <property type="nucleotide sequence ID" value="NZ_JBHSFK010000003.1"/>
</dbReference>
<feature type="domain" description="Protein kinase" evidence="7">
    <location>
        <begin position="14"/>
        <end position="267"/>
    </location>
</feature>
<dbReference type="SMART" id="SM00564">
    <property type="entry name" value="PQQ"/>
    <property type="match status" value="5"/>
</dbReference>
<reference evidence="9" key="1">
    <citation type="journal article" date="2019" name="Int. J. Syst. Evol. Microbiol.">
        <title>The Global Catalogue of Microorganisms (GCM) 10K type strain sequencing project: providing services to taxonomists for standard genome sequencing and annotation.</title>
        <authorList>
            <consortium name="The Broad Institute Genomics Platform"/>
            <consortium name="The Broad Institute Genome Sequencing Center for Infectious Disease"/>
            <person name="Wu L."/>
            <person name="Ma J."/>
        </authorList>
    </citation>
    <scope>NUCLEOTIDE SEQUENCE [LARGE SCALE GENOMIC DNA]</scope>
    <source>
        <strain evidence="9">CGMCC 4.7177</strain>
    </source>
</reference>
<proteinExistence type="predicted"/>
<keyword evidence="1" id="KW-0808">Transferase</keyword>
<accession>A0ABV9AJX2</accession>
<keyword evidence="3" id="KW-0418">Kinase</keyword>
<evidence type="ECO:0000256" key="2">
    <source>
        <dbReference type="ARBA" id="ARBA00022741"/>
    </source>
</evidence>
<dbReference type="EMBL" id="JBHSFK010000003">
    <property type="protein sequence ID" value="MFC4498950.1"/>
    <property type="molecule type" value="Genomic_DNA"/>
</dbReference>